<dbReference type="RefSeq" id="WP_342159503.1">
    <property type="nucleotide sequence ID" value="NZ_JBCDNA010000001.1"/>
</dbReference>
<reference evidence="1 2" key="1">
    <citation type="submission" date="2024-04" db="EMBL/GenBank/DDBJ databases">
        <title>whole genome sequencing of Lutimonas vermicola strain IMCC1616.</title>
        <authorList>
            <person name="Bae S.S."/>
        </authorList>
    </citation>
    <scope>NUCLEOTIDE SEQUENCE [LARGE SCALE GENOMIC DNA]</scope>
    <source>
        <strain evidence="1 2">IMCC1616</strain>
    </source>
</reference>
<gene>
    <name evidence="1" type="ORF">AABB81_06985</name>
</gene>
<sequence length="249" mass="28501">MLFFFLLTACFRLSAQEPVLVTGLVESDSVQLQDIHVLNLSTRQGTITNRNGVFRITMSVNDTLIFSGIQFHTLGLIVDEKTLQNETLKVELKPKIEELTEIELRGHDLDGLFYIDTKRMRDSLPLVSDQAVDFSNQGYDDPTTSNYVVPAANLVNLVSMIGKKRRKENKEAADLLAKKKQATANLRKELGDDVFVQQMGIPKVHIEPFIRYCQKKDIINLYVEGRVMEVIDILIKEKDNYRRERVLNE</sequence>
<organism evidence="1 2">
    <name type="scientific">Lutimonas vermicola</name>
    <dbReference type="NCBI Taxonomy" id="414288"/>
    <lineage>
        <taxon>Bacteria</taxon>
        <taxon>Pseudomonadati</taxon>
        <taxon>Bacteroidota</taxon>
        <taxon>Flavobacteriia</taxon>
        <taxon>Flavobacteriales</taxon>
        <taxon>Flavobacteriaceae</taxon>
        <taxon>Lutimonas</taxon>
    </lineage>
</organism>
<dbReference type="SUPFAM" id="SSF49464">
    <property type="entry name" value="Carboxypeptidase regulatory domain-like"/>
    <property type="match status" value="1"/>
</dbReference>
<evidence type="ECO:0000313" key="2">
    <source>
        <dbReference type="Proteomes" id="UP001474120"/>
    </source>
</evidence>
<evidence type="ECO:0000313" key="1">
    <source>
        <dbReference type="EMBL" id="MEL4455635.1"/>
    </source>
</evidence>
<name>A0ABU9L3N1_9FLAO</name>
<dbReference type="InterPro" id="IPR008969">
    <property type="entry name" value="CarboxyPept-like_regulatory"/>
</dbReference>
<keyword evidence="2" id="KW-1185">Reference proteome</keyword>
<proteinExistence type="predicted"/>
<accession>A0ABU9L3N1</accession>
<comment type="caution">
    <text evidence="1">The sequence shown here is derived from an EMBL/GenBank/DDBJ whole genome shotgun (WGS) entry which is preliminary data.</text>
</comment>
<dbReference type="EMBL" id="JBCDNA010000001">
    <property type="protein sequence ID" value="MEL4455635.1"/>
    <property type="molecule type" value="Genomic_DNA"/>
</dbReference>
<evidence type="ECO:0008006" key="3">
    <source>
        <dbReference type="Google" id="ProtNLM"/>
    </source>
</evidence>
<protein>
    <recommendedName>
        <fullName evidence="3">CarboxypepD_reg-like domain-containing protein</fullName>
    </recommendedName>
</protein>
<dbReference type="Proteomes" id="UP001474120">
    <property type="component" value="Unassembled WGS sequence"/>
</dbReference>